<feature type="signal peptide" evidence="2">
    <location>
        <begin position="1"/>
        <end position="23"/>
    </location>
</feature>
<protein>
    <submittedName>
        <fullName evidence="3">Uncharacterized protein</fullName>
    </submittedName>
</protein>
<proteinExistence type="predicted"/>
<dbReference type="Proteomes" id="UP000268350">
    <property type="component" value="Unassembled WGS sequence"/>
</dbReference>
<keyword evidence="4" id="KW-1185">Reference proteome</keyword>
<dbReference type="OMA" id="MYPNWLV"/>
<evidence type="ECO:0000256" key="2">
    <source>
        <dbReference type="SAM" id="SignalP"/>
    </source>
</evidence>
<dbReference type="OrthoDB" id="7870344at2759"/>
<dbReference type="AlphaFoldDB" id="A0A3B0JG69"/>
<organism evidence="3 4">
    <name type="scientific">Drosophila guanche</name>
    <name type="common">Fruit fly</name>
    <dbReference type="NCBI Taxonomy" id="7266"/>
    <lineage>
        <taxon>Eukaryota</taxon>
        <taxon>Metazoa</taxon>
        <taxon>Ecdysozoa</taxon>
        <taxon>Arthropoda</taxon>
        <taxon>Hexapoda</taxon>
        <taxon>Insecta</taxon>
        <taxon>Pterygota</taxon>
        <taxon>Neoptera</taxon>
        <taxon>Endopterygota</taxon>
        <taxon>Diptera</taxon>
        <taxon>Brachycera</taxon>
        <taxon>Muscomorpha</taxon>
        <taxon>Ephydroidea</taxon>
        <taxon>Drosophilidae</taxon>
        <taxon>Drosophila</taxon>
        <taxon>Sophophora</taxon>
    </lineage>
</organism>
<dbReference type="EMBL" id="OUUW01000005">
    <property type="protein sequence ID" value="SPP81337.1"/>
    <property type="molecule type" value="Genomic_DNA"/>
</dbReference>
<evidence type="ECO:0000256" key="1">
    <source>
        <dbReference type="SAM" id="MobiDB-lite"/>
    </source>
</evidence>
<name>A0A3B0JG69_DROGU</name>
<reference evidence="4" key="1">
    <citation type="submission" date="2018-01" db="EMBL/GenBank/DDBJ databases">
        <authorList>
            <person name="Alioto T."/>
            <person name="Alioto T."/>
        </authorList>
    </citation>
    <scope>NUCLEOTIDE SEQUENCE [LARGE SCALE GENOMIC DNA]</scope>
</reference>
<gene>
    <name evidence="3" type="ORF">DGUA_6G006348</name>
</gene>
<evidence type="ECO:0000313" key="4">
    <source>
        <dbReference type="Proteomes" id="UP000268350"/>
    </source>
</evidence>
<feature type="compositionally biased region" description="Polar residues" evidence="1">
    <location>
        <begin position="92"/>
        <end position="104"/>
    </location>
</feature>
<feature type="region of interest" description="Disordered" evidence="1">
    <location>
        <begin position="89"/>
        <end position="187"/>
    </location>
</feature>
<feature type="compositionally biased region" description="Low complexity" evidence="1">
    <location>
        <begin position="105"/>
        <end position="133"/>
    </location>
</feature>
<feature type="region of interest" description="Disordered" evidence="1">
    <location>
        <begin position="216"/>
        <end position="242"/>
    </location>
</feature>
<feature type="chain" id="PRO_5017399000" evidence="2">
    <location>
        <begin position="24"/>
        <end position="295"/>
    </location>
</feature>
<keyword evidence="2" id="KW-0732">Signal</keyword>
<feature type="compositionally biased region" description="Polar residues" evidence="1">
    <location>
        <begin position="139"/>
        <end position="152"/>
    </location>
</feature>
<feature type="compositionally biased region" description="Polar residues" evidence="1">
    <location>
        <begin position="226"/>
        <end position="237"/>
    </location>
</feature>
<evidence type="ECO:0000313" key="3">
    <source>
        <dbReference type="EMBL" id="SPP81337.1"/>
    </source>
</evidence>
<sequence length="295" mass="31603">MYPNLLVLPHLALGCLWFCLAGGQMFEQQLTNLIYSNRVGSSTDGSPQGVTIQRLPSQMIAPGRLHQHLQEITGSEALAPLLLELLGQSGPNWQGQQPSMAATNQPQQKEQQPQQQRPQQLQQQPQKQQQPQQHFFVYENSQSAGQTSQQPQILPGFNGVNVHPASQQQGQQPFRAPKPIQAQQQQQLYPETEPKIVKAPLVAAVQAPTSAYIATSFHSLPPGPSSHDSSLPNSRPAGTQPFSSPFPAIAAPASCSHPSAVVPAPDSAPSGMSMPCPSYVTTPLLSAAVLKATAG</sequence>
<accession>A0A3B0JG69</accession>